<name>A0A383RBB4_PAEAL</name>
<feature type="chain" id="PRO_5039430926" evidence="5">
    <location>
        <begin position="22"/>
        <end position="436"/>
    </location>
</feature>
<evidence type="ECO:0000256" key="4">
    <source>
        <dbReference type="ARBA" id="ARBA00022729"/>
    </source>
</evidence>
<evidence type="ECO:0000313" key="6">
    <source>
        <dbReference type="EMBL" id="SYX83569.1"/>
    </source>
</evidence>
<feature type="signal peptide" evidence="5">
    <location>
        <begin position="1"/>
        <end position="21"/>
    </location>
</feature>
<dbReference type="Pfam" id="PF13416">
    <property type="entry name" value="SBP_bac_8"/>
    <property type="match status" value="1"/>
</dbReference>
<dbReference type="AlphaFoldDB" id="A0A383RBB4"/>
<dbReference type="InterPro" id="IPR050490">
    <property type="entry name" value="Bact_solute-bd_prot1"/>
</dbReference>
<dbReference type="SUPFAM" id="SSF53850">
    <property type="entry name" value="Periplasmic binding protein-like II"/>
    <property type="match status" value="1"/>
</dbReference>
<evidence type="ECO:0000256" key="5">
    <source>
        <dbReference type="SAM" id="SignalP"/>
    </source>
</evidence>
<comment type="subcellular location">
    <subcellularLocation>
        <location evidence="1">Cell envelope</location>
    </subcellularLocation>
</comment>
<dbReference type="RefSeq" id="WP_138185639.1">
    <property type="nucleotide sequence ID" value="NZ_LS992241.1"/>
</dbReference>
<sequence>MKRVWKTGLIMLAILSLLSSCGEQQEELEPLQAGTIKVVYLDEESFYEDYGKYFKLQFPQIDVEVISKSKLITEFNNVNDYEEATRKFLNTYNPDVLLLDEEMFKAFVEEGKLYNLETTIHQDKFDVDGFMPGLIDKLKSLGKGDLYGLVPHVTLHALYYNEDLFKEYQVEPPKNKMTWQELMELAAKFAGQGSGGRHVYGLEETYSDPGREVLNIGFDSGLQLFDEKAEQVLINTDGWKSIMKLVTDGVRSGSVILNSNGSNKHFMSKKAAMIFGSPDLMLALKQNGIQMNWGIVTMPVHSNDDSVNINSREIFAISAASPNKRAAWELVKFVNGAEMAKSLSKTYNGTLPSRTGYLKEYDGKSLEAFYMLKVKETAQKWGNDHVPESFFRLFVEPLRAEMQAVIENRKTIDEAAAVLEEKGQAVLMQARSETGK</sequence>
<organism evidence="6 7">
    <name type="scientific">Paenibacillus alvei</name>
    <name type="common">Bacillus alvei</name>
    <dbReference type="NCBI Taxonomy" id="44250"/>
    <lineage>
        <taxon>Bacteria</taxon>
        <taxon>Bacillati</taxon>
        <taxon>Bacillota</taxon>
        <taxon>Bacilli</taxon>
        <taxon>Bacillales</taxon>
        <taxon>Paenibacillaceae</taxon>
        <taxon>Paenibacillus</taxon>
    </lineage>
</organism>
<reference evidence="7" key="1">
    <citation type="submission" date="2018-08" db="EMBL/GenBank/DDBJ databases">
        <authorList>
            <person name="Chevrot R."/>
        </authorList>
    </citation>
    <scope>NUCLEOTIDE SEQUENCE [LARGE SCALE GENOMIC DNA]</scope>
</reference>
<dbReference type="PANTHER" id="PTHR43649">
    <property type="entry name" value="ARABINOSE-BINDING PROTEIN-RELATED"/>
    <property type="match status" value="1"/>
</dbReference>
<evidence type="ECO:0000256" key="3">
    <source>
        <dbReference type="ARBA" id="ARBA00022448"/>
    </source>
</evidence>
<protein>
    <submittedName>
        <fullName evidence="6">ABC-type sugar transport system, periplasmic component</fullName>
    </submittedName>
</protein>
<accession>A0A383RBB4</accession>
<dbReference type="Proteomes" id="UP000304148">
    <property type="component" value="Chromosome"/>
</dbReference>
<gene>
    <name evidence="6" type="ORF">PBLR_11991</name>
</gene>
<dbReference type="PANTHER" id="PTHR43649:SF31">
    <property type="entry name" value="SN-GLYCEROL-3-PHOSPHATE-BINDING PERIPLASMIC PROTEIN UGPB"/>
    <property type="match status" value="1"/>
</dbReference>
<dbReference type="PROSITE" id="PS51257">
    <property type="entry name" value="PROKAR_LIPOPROTEIN"/>
    <property type="match status" value="1"/>
</dbReference>
<evidence type="ECO:0000256" key="1">
    <source>
        <dbReference type="ARBA" id="ARBA00004196"/>
    </source>
</evidence>
<keyword evidence="6" id="KW-0762">Sugar transport</keyword>
<keyword evidence="4 5" id="KW-0732">Signal</keyword>
<dbReference type="EMBL" id="LS992241">
    <property type="protein sequence ID" value="SYX83569.1"/>
    <property type="molecule type" value="Genomic_DNA"/>
</dbReference>
<keyword evidence="3" id="KW-0813">Transport</keyword>
<evidence type="ECO:0000313" key="7">
    <source>
        <dbReference type="Proteomes" id="UP000304148"/>
    </source>
</evidence>
<evidence type="ECO:0000256" key="2">
    <source>
        <dbReference type="ARBA" id="ARBA00008520"/>
    </source>
</evidence>
<dbReference type="GO" id="GO:0030313">
    <property type="term" value="C:cell envelope"/>
    <property type="evidence" value="ECO:0007669"/>
    <property type="project" value="UniProtKB-SubCell"/>
</dbReference>
<comment type="similarity">
    <text evidence="2">Belongs to the bacterial solute-binding protein 1 family.</text>
</comment>
<dbReference type="Gene3D" id="3.40.190.10">
    <property type="entry name" value="Periplasmic binding protein-like II"/>
    <property type="match status" value="1"/>
</dbReference>
<dbReference type="InterPro" id="IPR006059">
    <property type="entry name" value="SBP"/>
</dbReference>
<proteinExistence type="inferred from homology"/>